<protein>
    <recommendedName>
        <fullName evidence="4">DUF4019 domain-containing protein</fullName>
    </recommendedName>
</protein>
<accession>A0A7Y9C6P0</accession>
<organism evidence="2 3">
    <name type="scientific">Flavobacterium agri</name>
    <dbReference type="NCBI Taxonomy" id="2743471"/>
    <lineage>
        <taxon>Bacteria</taxon>
        <taxon>Pseudomonadati</taxon>
        <taxon>Bacteroidota</taxon>
        <taxon>Flavobacteriia</taxon>
        <taxon>Flavobacteriales</taxon>
        <taxon>Flavobacteriaceae</taxon>
        <taxon>Flavobacterium</taxon>
    </lineage>
</organism>
<dbReference type="RefSeq" id="WP_176005418.1">
    <property type="nucleotide sequence ID" value="NZ_JABWMI010000008.1"/>
</dbReference>
<sequence>MKTRIFRCASLFLLILLSACQFNSTYSNREEDKAEAEAVVEDFYAALRTKDYEKTVPFLSESFLEVSNKADLFQFYAKNDEVLGEIENYTLRDWKSNVVMGTNPRSEYLLVYDVKRPNYDSEEIFTLTKIDDKVQILGYRVNSPDYESTRSRSAKPLQ</sequence>
<dbReference type="PROSITE" id="PS51257">
    <property type="entry name" value="PROKAR_LIPOPROTEIN"/>
    <property type="match status" value="1"/>
</dbReference>
<dbReference type="Proteomes" id="UP000535020">
    <property type="component" value="Unassembled WGS sequence"/>
</dbReference>
<name>A0A7Y9C6P0_9FLAO</name>
<comment type="caution">
    <text evidence="2">The sequence shown here is derived from an EMBL/GenBank/DDBJ whole genome shotgun (WGS) entry which is preliminary data.</text>
</comment>
<keyword evidence="1" id="KW-0732">Signal</keyword>
<gene>
    <name evidence="2" type="ORF">HZF10_06655</name>
</gene>
<evidence type="ECO:0000313" key="3">
    <source>
        <dbReference type="Proteomes" id="UP000535020"/>
    </source>
</evidence>
<reference evidence="2 3" key="1">
    <citation type="submission" date="2020-07" db="EMBL/GenBank/DDBJ databases">
        <authorList>
            <person name="Sun Q."/>
        </authorList>
    </citation>
    <scope>NUCLEOTIDE SEQUENCE [LARGE SCALE GENOMIC DNA]</scope>
    <source>
        <strain evidence="2 3">MAH-1</strain>
    </source>
</reference>
<evidence type="ECO:0000313" key="2">
    <source>
        <dbReference type="EMBL" id="NYA70593.1"/>
    </source>
</evidence>
<proteinExistence type="predicted"/>
<dbReference type="AlphaFoldDB" id="A0A7Y9C6P0"/>
<evidence type="ECO:0000256" key="1">
    <source>
        <dbReference type="SAM" id="SignalP"/>
    </source>
</evidence>
<feature type="signal peptide" evidence="1">
    <location>
        <begin position="1"/>
        <end position="23"/>
    </location>
</feature>
<keyword evidence="3" id="KW-1185">Reference proteome</keyword>
<evidence type="ECO:0008006" key="4">
    <source>
        <dbReference type="Google" id="ProtNLM"/>
    </source>
</evidence>
<feature type="chain" id="PRO_5030615285" description="DUF4019 domain-containing protein" evidence="1">
    <location>
        <begin position="24"/>
        <end position="158"/>
    </location>
</feature>
<dbReference type="EMBL" id="JACBJI010000002">
    <property type="protein sequence ID" value="NYA70593.1"/>
    <property type="molecule type" value="Genomic_DNA"/>
</dbReference>